<evidence type="ECO:0000313" key="2">
    <source>
        <dbReference type="Proteomes" id="UP001652445"/>
    </source>
</evidence>
<dbReference type="Pfam" id="PF01042">
    <property type="entry name" value="Ribonuc_L-PSP"/>
    <property type="match status" value="1"/>
</dbReference>
<evidence type="ECO:0000313" key="1">
    <source>
        <dbReference type="EMBL" id="MCU6793850.1"/>
    </source>
</evidence>
<sequence>MSISIHASKAPQFPLPFSHAIRAGDFLYVSGQVGVNPDTLEVSGTTIEEQTEQCIRNVGAILEAAGISFDHVVKTNAFLSRAEDIPAYNQAYKKIVAAPYPARTTVVSGIGSYLIEIDVIAYIPSPRSNA</sequence>
<dbReference type="Proteomes" id="UP001652445">
    <property type="component" value="Unassembled WGS sequence"/>
</dbReference>
<accession>A0ABT2UGT7</accession>
<dbReference type="PANTHER" id="PTHR11803:SF39">
    <property type="entry name" value="2-IMINOBUTANOATE_2-IMINOPROPANOATE DEAMINASE"/>
    <property type="match status" value="1"/>
</dbReference>
<gene>
    <name evidence="1" type="ORF">OB236_17245</name>
</gene>
<dbReference type="EMBL" id="JAOQIO010000069">
    <property type="protein sequence ID" value="MCU6793850.1"/>
    <property type="molecule type" value="Genomic_DNA"/>
</dbReference>
<reference evidence="1 2" key="1">
    <citation type="submission" date="2022-09" db="EMBL/GenBank/DDBJ databases">
        <authorList>
            <person name="Han X.L."/>
            <person name="Wang Q."/>
            <person name="Lu T."/>
        </authorList>
    </citation>
    <scope>NUCLEOTIDE SEQUENCE [LARGE SCALE GENOMIC DNA]</scope>
    <source>
        <strain evidence="1 2">WQ 127069</strain>
    </source>
</reference>
<dbReference type="PANTHER" id="PTHR11803">
    <property type="entry name" value="2-IMINOBUTANOATE/2-IMINOPROPANOATE DEAMINASE RIDA"/>
    <property type="match status" value="1"/>
</dbReference>
<dbReference type="InterPro" id="IPR035959">
    <property type="entry name" value="RutC-like_sf"/>
</dbReference>
<proteinExistence type="predicted"/>
<organism evidence="1 2">
    <name type="scientific">Paenibacillus baimaensis</name>
    <dbReference type="NCBI Taxonomy" id="2982185"/>
    <lineage>
        <taxon>Bacteria</taxon>
        <taxon>Bacillati</taxon>
        <taxon>Bacillota</taxon>
        <taxon>Bacilli</taxon>
        <taxon>Bacillales</taxon>
        <taxon>Paenibacillaceae</taxon>
        <taxon>Paenibacillus</taxon>
    </lineage>
</organism>
<dbReference type="InterPro" id="IPR006175">
    <property type="entry name" value="YjgF/YER057c/UK114"/>
</dbReference>
<protein>
    <submittedName>
        <fullName evidence="1">RidA family protein</fullName>
    </submittedName>
</protein>
<dbReference type="CDD" id="cd00448">
    <property type="entry name" value="YjgF_YER057c_UK114_family"/>
    <property type="match status" value="1"/>
</dbReference>
<dbReference type="RefSeq" id="WP_262685074.1">
    <property type="nucleotide sequence ID" value="NZ_JAOQIO010000069.1"/>
</dbReference>
<name>A0ABT2UGT7_9BACL</name>
<comment type="caution">
    <text evidence="1">The sequence shown here is derived from an EMBL/GenBank/DDBJ whole genome shotgun (WGS) entry which is preliminary data.</text>
</comment>
<dbReference type="Gene3D" id="3.30.1330.40">
    <property type="entry name" value="RutC-like"/>
    <property type="match status" value="1"/>
</dbReference>
<keyword evidence="2" id="KW-1185">Reference proteome</keyword>
<dbReference type="SUPFAM" id="SSF55298">
    <property type="entry name" value="YjgF-like"/>
    <property type="match status" value="1"/>
</dbReference>